<dbReference type="InterPro" id="IPR004529">
    <property type="entry name" value="Phe-tRNA-synth_IIc_asu"/>
</dbReference>
<keyword evidence="10 13" id="KW-0648">Protein biosynthesis</keyword>
<keyword evidence="8 13" id="KW-0067">ATP-binding</keyword>
<evidence type="ECO:0000313" key="16">
    <source>
        <dbReference type="Proteomes" id="UP000183508"/>
    </source>
</evidence>
<organism evidence="15 16">
    <name type="scientific">Alicyclobacillus macrosporangiidus</name>
    <dbReference type="NCBI Taxonomy" id="392015"/>
    <lineage>
        <taxon>Bacteria</taxon>
        <taxon>Bacillati</taxon>
        <taxon>Bacillota</taxon>
        <taxon>Bacilli</taxon>
        <taxon>Bacillales</taxon>
        <taxon>Alicyclobacillaceae</taxon>
        <taxon>Alicyclobacillus</taxon>
    </lineage>
</organism>
<dbReference type="Gene3D" id="3.30.930.10">
    <property type="entry name" value="Bira Bifunctional Protein, Domain 2"/>
    <property type="match status" value="1"/>
</dbReference>
<keyword evidence="9 13" id="KW-0460">Magnesium</keyword>
<dbReference type="GO" id="GO:0006432">
    <property type="term" value="P:phenylalanyl-tRNA aminoacylation"/>
    <property type="evidence" value="ECO:0007669"/>
    <property type="project" value="UniProtKB-UniRule"/>
</dbReference>
<dbReference type="InterPro" id="IPR010978">
    <property type="entry name" value="tRNA-bd_arm"/>
</dbReference>
<dbReference type="EMBL" id="FPBV01000008">
    <property type="protein sequence ID" value="SFU79023.1"/>
    <property type="molecule type" value="Genomic_DNA"/>
</dbReference>
<evidence type="ECO:0000256" key="8">
    <source>
        <dbReference type="ARBA" id="ARBA00022840"/>
    </source>
</evidence>
<feature type="binding site" evidence="13">
    <location>
        <position position="261"/>
    </location>
    <ligand>
        <name>Mg(2+)</name>
        <dbReference type="ChEBI" id="CHEBI:18420"/>
        <note>shared with beta subunit</note>
    </ligand>
</feature>
<evidence type="ECO:0000256" key="5">
    <source>
        <dbReference type="ARBA" id="ARBA00022598"/>
    </source>
</evidence>
<comment type="catalytic activity">
    <reaction evidence="12 13">
        <text>tRNA(Phe) + L-phenylalanine + ATP = L-phenylalanyl-tRNA(Phe) + AMP + diphosphate + H(+)</text>
        <dbReference type="Rhea" id="RHEA:19413"/>
        <dbReference type="Rhea" id="RHEA-COMP:9668"/>
        <dbReference type="Rhea" id="RHEA-COMP:9699"/>
        <dbReference type="ChEBI" id="CHEBI:15378"/>
        <dbReference type="ChEBI" id="CHEBI:30616"/>
        <dbReference type="ChEBI" id="CHEBI:33019"/>
        <dbReference type="ChEBI" id="CHEBI:58095"/>
        <dbReference type="ChEBI" id="CHEBI:78442"/>
        <dbReference type="ChEBI" id="CHEBI:78531"/>
        <dbReference type="ChEBI" id="CHEBI:456215"/>
        <dbReference type="EC" id="6.1.1.20"/>
    </reaction>
</comment>
<dbReference type="GO" id="GO:0016740">
    <property type="term" value="F:transferase activity"/>
    <property type="evidence" value="ECO:0007669"/>
    <property type="project" value="UniProtKB-ARBA"/>
</dbReference>
<dbReference type="eggNOG" id="COG0016">
    <property type="taxonomic scope" value="Bacteria"/>
</dbReference>
<evidence type="ECO:0000256" key="1">
    <source>
        <dbReference type="ARBA" id="ARBA00004496"/>
    </source>
</evidence>
<keyword evidence="6 13" id="KW-0479">Metal-binding</keyword>
<dbReference type="PROSITE" id="PS50862">
    <property type="entry name" value="AA_TRNA_LIGASE_II"/>
    <property type="match status" value="1"/>
</dbReference>
<evidence type="ECO:0000256" key="10">
    <source>
        <dbReference type="ARBA" id="ARBA00022917"/>
    </source>
</evidence>
<name>A0A1I7J1G0_9BACL</name>
<protein>
    <recommendedName>
        <fullName evidence="13">Phenylalanine--tRNA ligase alpha subunit</fullName>
        <ecNumber evidence="13">6.1.1.20</ecNumber>
    </recommendedName>
    <alternativeName>
        <fullName evidence="13">Phenylalanyl-tRNA synthetase alpha subunit</fullName>
        <shortName evidence="13">PheRS</shortName>
    </alternativeName>
</protein>
<keyword evidence="16" id="KW-1185">Reference proteome</keyword>
<dbReference type="FunFam" id="3.30.930.10:FF:000003">
    <property type="entry name" value="Phenylalanine--tRNA ligase alpha subunit"/>
    <property type="match status" value="1"/>
</dbReference>
<accession>A0A1I7J1G0</accession>
<dbReference type="Proteomes" id="UP000183508">
    <property type="component" value="Unassembled WGS sequence"/>
</dbReference>
<evidence type="ECO:0000256" key="2">
    <source>
        <dbReference type="ARBA" id="ARBA00010207"/>
    </source>
</evidence>
<evidence type="ECO:0000256" key="9">
    <source>
        <dbReference type="ARBA" id="ARBA00022842"/>
    </source>
</evidence>
<dbReference type="GO" id="GO:0000287">
    <property type="term" value="F:magnesium ion binding"/>
    <property type="evidence" value="ECO:0007669"/>
    <property type="project" value="UniProtKB-UniRule"/>
</dbReference>
<reference evidence="16" key="1">
    <citation type="submission" date="2016-10" db="EMBL/GenBank/DDBJ databases">
        <authorList>
            <person name="Varghese N."/>
        </authorList>
    </citation>
    <scope>NUCLEOTIDE SEQUENCE [LARGE SCALE GENOMIC DNA]</scope>
    <source>
        <strain evidence="16">DSM 17980</strain>
    </source>
</reference>
<dbReference type="InterPro" id="IPR022911">
    <property type="entry name" value="Phe_tRNA_ligase_alpha1_bac"/>
</dbReference>
<evidence type="ECO:0000256" key="4">
    <source>
        <dbReference type="ARBA" id="ARBA00022490"/>
    </source>
</evidence>
<comment type="similarity">
    <text evidence="2 13">Belongs to the class-II aminoacyl-tRNA synthetase family. Phe-tRNA synthetase alpha subunit type 1 subfamily.</text>
</comment>
<evidence type="ECO:0000256" key="3">
    <source>
        <dbReference type="ARBA" id="ARBA00011209"/>
    </source>
</evidence>
<dbReference type="STRING" id="392015.SAMN05421543_10859"/>
<evidence type="ECO:0000256" key="13">
    <source>
        <dbReference type="HAMAP-Rule" id="MF_00281"/>
    </source>
</evidence>
<dbReference type="GO" id="GO:0004826">
    <property type="term" value="F:phenylalanine-tRNA ligase activity"/>
    <property type="evidence" value="ECO:0007669"/>
    <property type="project" value="UniProtKB-UniRule"/>
</dbReference>
<dbReference type="Pfam" id="PF01409">
    <property type="entry name" value="tRNA-synt_2d"/>
    <property type="match status" value="1"/>
</dbReference>
<gene>
    <name evidence="13" type="primary">pheS</name>
    <name evidence="15" type="ORF">SAMN05421543_10859</name>
</gene>
<dbReference type="InterPro" id="IPR004188">
    <property type="entry name" value="Phe-tRNA_ligase_II_N"/>
</dbReference>
<dbReference type="HAMAP" id="MF_00281">
    <property type="entry name" value="Phe_tRNA_synth_alpha1"/>
    <property type="match status" value="1"/>
</dbReference>
<proteinExistence type="inferred from homology"/>
<comment type="cofactor">
    <cofactor evidence="13">
        <name>Mg(2+)</name>
        <dbReference type="ChEBI" id="CHEBI:18420"/>
    </cofactor>
    <text evidence="13">Binds 2 magnesium ions per tetramer.</text>
</comment>
<sequence>MDVKELETAVLQVQREAEDALGQVQDARALDEWRVRYLGKKSALSQVMRQMGTLPAEERPRAGEVVNRCRERLQAAWEAARTALSERLLAERLASERIDVTLPGRRQERGALHPSVRVIQEVEDIFLGMGFSIAEGPEVETDEYNFEKLNLPQDHPARDMQDTFYLTDTLLLRTHTSPMQVRTMERMRPQAPVKVIVPGRVYRRDEDDATHSHAFNQIEGLVVDEGIRMSDLKGVLEQFARAMFGPEQAVRLRPSFFPFTEPSAEVDVLCINCGGAGCRVCKETGWIEILGAGMVHPHVLDGAGYDSRRFNGFAFGMGVERIAMLKYGIEDIRHLYQNDLRLLRQFARPV</sequence>
<comment type="subcellular location">
    <subcellularLocation>
        <location evidence="1 13">Cytoplasm</location>
    </subcellularLocation>
</comment>
<dbReference type="PANTHER" id="PTHR11538">
    <property type="entry name" value="PHENYLALANYL-TRNA SYNTHETASE"/>
    <property type="match status" value="1"/>
</dbReference>
<feature type="domain" description="Aminoacyl-transfer RNA synthetases class-II family profile" evidence="14">
    <location>
        <begin position="117"/>
        <end position="349"/>
    </location>
</feature>
<dbReference type="InterPro" id="IPR045864">
    <property type="entry name" value="aa-tRNA-synth_II/BPL/LPL"/>
</dbReference>
<evidence type="ECO:0000256" key="7">
    <source>
        <dbReference type="ARBA" id="ARBA00022741"/>
    </source>
</evidence>
<evidence type="ECO:0000313" key="15">
    <source>
        <dbReference type="EMBL" id="SFU79023.1"/>
    </source>
</evidence>
<dbReference type="GO" id="GO:0005737">
    <property type="term" value="C:cytoplasm"/>
    <property type="evidence" value="ECO:0007669"/>
    <property type="project" value="UniProtKB-SubCell"/>
</dbReference>
<dbReference type="SUPFAM" id="SSF46589">
    <property type="entry name" value="tRNA-binding arm"/>
    <property type="match status" value="1"/>
</dbReference>
<keyword evidence="4 13" id="KW-0963">Cytoplasm</keyword>
<dbReference type="EC" id="6.1.1.20" evidence="13"/>
<dbReference type="AlphaFoldDB" id="A0A1I7J1G0"/>
<dbReference type="PANTHER" id="PTHR11538:SF41">
    <property type="entry name" value="PHENYLALANINE--TRNA LIGASE, MITOCHONDRIAL"/>
    <property type="match status" value="1"/>
</dbReference>
<dbReference type="Pfam" id="PF02912">
    <property type="entry name" value="Phe_tRNA-synt_N"/>
    <property type="match status" value="1"/>
</dbReference>
<dbReference type="SUPFAM" id="SSF55681">
    <property type="entry name" value="Class II aaRS and biotin synthetases"/>
    <property type="match status" value="1"/>
</dbReference>
<evidence type="ECO:0000256" key="12">
    <source>
        <dbReference type="ARBA" id="ARBA00049255"/>
    </source>
</evidence>
<dbReference type="InterPro" id="IPR006195">
    <property type="entry name" value="aa-tRNA-synth_II"/>
</dbReference>
<evidence type="ECO:0000256" key="11">
    <source>
        <dbReference type="ARBA" id="ARBA00023146"/>
    </source>
</evidence>
<dbReference type="GO" id="GO:0140096">
    <property type="term" value="F:catalytic activity, acting on a protein"/>
    <property type="evidence" value="ECO:0007669"/>
    <property type="project" value="UniProtKB-ARBA"/>
</dbReference>
<keyword evidence="11 13" id="KW-0030">Aminoacyl-tRNA synthetase</keyword>
<dbReference type="CDD" id="cd00496">
    <property type="entry name" value="PheRS_alpha_core"/>
    <property type="match status" value="1"/>
</dbReference>
<dbReference type="InterPro" id="IPR002319">
    <property type="entry name" value="Phenylalanyl-tRNA_Synthase"/>
</dbReference>
<dbReference type="NCBIfam" id="TIGR00468">
    <property type="entry name" value="pheS"/>
    <property type="match status" value="1"/>
</dbReference>
<dbReference type="GO" id="GO:0005524">
    <property type="term" value="F:ATP binding"/>
    <property type="evidence" value="ECO:0007669"/>
    <property type="project" value="UniProtKB-UniRule"/>
</dbReference>
<evidence type="ECO:0000256" key="6">
    <source>
        <dbReference type="ARBA" id="ARBA00022723"/>
    </source>
</evidence>
<keyword evidence="7 13" id="KW-0547">Nucleotide-binding</keyword>
<keyword evidence="5 13" id="KW-0436">Ligase</keyword>
<dbReference type="GO" id="GO:0000049">
    <property type="term" value="F:tRNA binding"/>
    <property type="evidence" value="ECO:0007669"/>
    <property type="project" value="InterPro"/>
</dbReference>
<comment type="subunit">
    <text evidence="3 13">Tetramer of two alpha and two beta subunits.</text>
</comment>
<evidence type="ECO:0000259" key="14">
    <source>
        <dbReference type="PROSITE" id="PS50862"/>
    </source>
</evidence>